<organism evidence="1 2">
    <name type="scientific">Candidatus Filomicrobium marinum</name>
    <dbReference type="NCBI Taxonomy" id="1608628"/>
    <lineage>
        <taxon>Bacteria</taxon>
        <taxon>Pseudomonadati</taxon>
        <taxon>Pseudomonadota</taxon>
        <taxon>Alphaproteobacteria</taxon>
        <taxon>Hyphomicrobiales</taxon>
        <taxon>Hyphomicrobiaceae</taxon>
        <taxon>Filomicrobium</taxon>
    </lineage>
</organism>
<accession>A0A0D6JAA6</accession>
<dbReference type="Proteomes" id="UP000033187">
    <property type="component" value="Chromosome 1"/>
</dbReference>
<dbReference type="RefSeq" id="WP_046475758.1">
    <property type="nucleotide sequence ID" value="NZ_LN829118.1"/>
</dbReference>
<evidence type="ECO:0000313" key="2">
    <source>
        <dbReference type="Proteomes" id="UP000033187"/>
    </source>
</evidence>
<reference evidence="2" key="1">
    <citation type="submission" date="2015-02" db="EMBL/GenBank/DDBJ databases">
        <authorList>
            <person name="Chooi Y.-H."/>
        </authorList>
    </citation>
    <scope>NUCLEOTIDE SEQUENCE [LARGE SCALE GENOMIC DNA]</scope>
    <source>
        <strain evidence="2">strain Y</strain>
    </source>
</reference>
<dbReference type="OrthoDB" id="9811054at2"/>
<dbReference type="KEGG" id="fil:BN1229_v1_0281"/>
<dbReference type="Pfam" id="PF06233">
    <property type="entry name" value="Usg"/>
    <property type="match status" value="1"/>
</dbReference>
<sequence>MSDTDFSRMLTGYTLTTAEILYRLPDHPSLLQTYLWQDYDLHPKFPKLKSFLDFWEANLDGKLYKVSVNHRHLVSPAELKLVGNEFKLH</sequence>
<gene>
    <name evidence="1" type="primary">usg</name>
    <name evidence="1" type="ORF">YBN1229_v1_0285</name>
</gene>
<name>A0A0D6JAA6_9HYPH</name>
<proteinExistence type="predicted"/>
<dbReference type="InterPro" id="IPR009354">
    <property type="entry name" value="Usg"/>
</dbReference>
<protein>
    <submittedName>
        <fullName evidence="1">Protein usg</fullName>
    </submittedName>
</protein>
<dbReference type="EMBL" id="LN829119">
    <property type="protein sequence ID" value="CPR15274.1"/>
    <property type="molecule type" value="Genomic_DNA"/>
</dbReference>
<evidence type="ECO:0000313" key="1">
    <source>
        <dbReference type="EMBL" id="CPR15274.1"/>
    </source>
</evidence>
<dbReference type="AlphaFoldDB" id="A0A0D6JAA6"/>
<dbReference type="KEGG" id="fiy:BN1229_v1_0285"/>
<keyword evidence="2" id="KW-1185">Reference proteome</keyword>